<evidence type="ECO:0000259" key="5">
    <source>
        <dbReference type="PROSITE" id="PS51891"/>
    </source>
</evidence>
<dbReference type="PANTHER" id="PTHR33337">
    <property type="entry name" value="GFA DOMAIN-CONTAINING PROTEIN"/>
    <property type="match status" value="1"/>
</dbReference>
<dbReference type="GO" id="GO:0016846">
    <property type="term" value="F:carbon-sulfur lyase activity"/>
    <property type="evidence" value="ECO:0007669"/>
    <property type="project" value="InterPro"/>
</dbReference>
<dbReference type="SUPFAM" id="SSF51316">
    <property type="entry name" value="Mss4-like"/>
    <property type="match status" value="1"/>
</dbReference>
<keyword evidence="7" id="KW-1185">Reference proteome</keyword>
<dbReference type="EMBL" id="JZBS01000464">
    <property type="protein sequence ID" value="KKK26310.1"/>
    <property type="molecule type" value="Genomic_DNA"/>
</dbReference>
<accession>A0A0F8X9T2</accession>
<evidence type="ECO:0000313" key="7">
    <source>
        <dbReference type="Proteomes" id="UP000034291"/>
    </source>
</evidence>
<gene>
    <name evidence="6" type="ORF">ARAM_001569</name>
</gene>
<dbReference type="PANTHER" id="PTHR33337:SF39">
    <property type="entry name" value="DUF636 DOMAIN PROTEIN (AFU_ORTHOLOGUE AFUA_6G11530)"/>
    <property type="match status" value="1"/>
</dbReference>
<dbReference type="Proteomes" id="UP000034291">
    <property type="component" value="Unassembled WGS sequence"/>
</dbReference>
<keyword evidence="4" id="KW-0456">Lyase</keyword>
<dbReference type="STRING" id="308745.A0A0F8X9T2"/>
<organism evidence="6 7">
    <name type="scientific">Aspergillus rambellii</name>
    <dbReference type="NCBI Taxonomy" id="308745"/>
    <lineage>
        <taxon>Eukaryota</taxon>
        <taxon>Fungi</taxon>
        <taxon>Dikarya</taxon>
        <taxon>Ascomycota</taxon>
        <taxon>Pezizomycotina</taxon>
        <taxon>Eurotiomycetes</taxon>
        <taxon>Eurotiomycetidae</taxon>
        <taxon>Eurotiales</taxon>
        <taxon>Aspergillaceae</taxon>
        <taxon>Aspergillus</taxon>
        <taxon>Aspergillus subgen. Nidulantes</taxon>
    </lineage>
</organism>
<evidence type="ECO:0000256" key="3">
    <source>
        <dbReference type="ARBA" id="ARBA00022833"/>
    </source>
</evidence>
<evidence type="ECO:0000256" key="2">
    <source>
        <dbReference type="ARBA" id="ARBA00022723"/>
    </source>
</evidence>
<feature type="domain" description="CENP-V/GFA" evidence="5">
    <location>
        <begin position="5"/>
        <end position="117"/>
    </location>
</feature>
<comment type="similarity">
    <text evidence="1">Belongs to the Gfa family.</text>
</comment>
<evidence type="ECO:0000313" key="6">
    <source>
        <dbReference type="EMBL" id="KKK26310.1"/>
    </source>
</evidence>
<proteinExistence type="inferred from homology"/>
<sequence length="142" mass="15549">MASTNSGSCLCGAVQYQLLDAPEKCVICYCESCQKSTGSVCMANCLFKRENLEITHGQGALATYEDRATSSGQALQRSFCSICGSCLFVQNEISERNGIIAVTSGTINDRSGLQPTLEYWCQRRRSWLQPGGIEGSERRETQ</sequence>
<dbReference type="InterPro" id="IPR011057">
    <property type="entry name" value="Mss4-like_sf"/>
</dbReference>
<name>A0A0F8X9T2_9EURO</name>
<dbReference type="GO" id="GO:0046872">
    <property type="term" value="F:metal ion binding"/>
    <property type="evidence" value="ECO:0007669"/>
    <property type="project" value="UniProtKB-KW"/>
</dbReference>
<dbReference type="InterPro" id="IPR006913">
    <property type="entry name" value="CENP-V/GFA"/>
</dbReference>
<comment type="caution">
    <text evidence="6">The sequence shown here is derived from an EMBL/GenBank/DDBJ whole genome shotgun (WGS) entry which is preliminary data.</text>
</comment>
<dbReference type="Gene3D" id="3.90.1590.10">
    <property type="entry name" value="glutathione-dependent formaldehyde- activating enzyme (gfa)"/>
    <property type="match status" value="1"/>
</dbReference>
<dbReference type="PROSITE" id="PS51891">
    <property type="entry name" value="CENP_V_GFA"/>
    <property type="match status" value="1"/>
</dbReference>
<keyword evidence="3" id="KW-0862">Zinc</keyword>
<evidence type="ECO:0000256" key="4">
    <source>
        <dbReference type="ARBA" id="ARBA00023239"/>
    </source>
</evidence>
<evidence type="ECO:0000256" key="1">
    <source>
        <dbReference type="ARBA" id="ARBA00005495"/>
    </source>
</evidence>
<keyword evidence="2" id="KW-0479">Metal-binding</keyword>
<protein>
    <recommendedName>
        <fullName evidence="5">CENP-V/GFA domain-containing protein</fullName>
    </recommendedName>
</protein>
<reference evidence="6 7" key="1">
    <citation type="submission" date="2015-02" db="EMBL/GenBank/DDBJ databases">
        <title>Draft Genome Sequences of Two Closely-Related Aflatoxigenic Aspergillus Species Obtained from the Cote d'Ivoire.</title>
        <authorList>
            <person name="Moore G.G."/>
            <person name="Beltz S.B."/>
            <person name="Mack B.M."/>
        </authorList>
    </citation>
    <scope>NUCLEOTIDE SEQUENCE [LARGE SCALE GENOMIC DNA]</scope>
    <source>
        <strain evidence="6 7">SRRC1468</strain>
    </source>
</reference>
<dbReference type="Pfam" id="PF04828">
    <property type="entry name" value="GFA"/>
    <property type="match status" value="1"/>
</dbReference>
<dbReference type="OrthoDB" id="406544at2759"/>
<dbReference type="AlphaFoldDB" id="A0A0F8X9T2"/>